<comment type="caution">
    <text evidence="2">The sequence shown here is derived from an EMBL/GenBank/DDBJ whole genome shotgun (WGS) entry which is preliminary data.</text>
</comment>
<feature type="region of interest" description="Disordered" evidence="1">
    <location>
        <begin position="389"/>
        <end position="430"/>
    </location>
</feature>
<feature type="region of interest" description="Disordered" evidence="1">
    <location>
        <begin position="2624"/>
        <end position="2681"/>
    </location>
</feature>
<feature type="compositionally biased region" description="Basic and acidic residues" evidence="1">
    <location>
        <begin position="1147"/>
        <end position="1163"/>
    </location>
</feature>
<feature type="region of interest" description="Disordered" evidence="1">
    <location>
        <begin position="2406"/>
        <end position="2439"/>
    </location>
</feature>
<feature type="region of interest" description="Disordered" evidence="1">
    <location>
        <begin position="2189"/>
        <end position="2319"/>
    </location>
</feature>
<protein>
    <submittedName>
        <fullName evidence="2">Uncharacterized protein</fullName>
    </submittedName>
</protein>
<feature type="region of interest" description="Disordered" evidence="1">
    <location>
        <begin position="1"/>
        <end position="28"/>
    </location>
</feature>
<gene>
    <name evidence="2" type="ORF">Cadr_000024987</name>
</gene>
<feature type="compositionally biased region" description="Basic and acidic residues" evidence="1">
    <location>
        <begin position="993"/>
        <end position="1005"/>
    </location>
</feature>
<feature type="compositionally biased region" description="Basic and acidic residues" evidence="1">
    <location>
        <begin position="1034"/>
        <end position="1045"/>
    </location>
</feature>
<feature type="compositionally biased region" description="Polar residues" evidence="1">
    <location>
        <begin position="261"/>
        <end position="272"/>
    </location>
</feature>
<feature type="region of interest" description="Disordered" evidence="1">
    <location>
        <begin position="2365"/>
        <end position="2389"/>
    </location>
</feature>
<feature type="region of interest" description="Disordered" evidence="1">
    <location>
        <begin position="878"/>
        <end position="1093"/>
    </location>
</feature>
<feature type="compositionally biased region" description="Gly residues" evidence="1">
    <location>
        <begin position="1188"/>
        <end position="1198"/>
    </location>
</feature>
<feature type="compositionally biased region" description="Basic and acidic residues" evidence="1">
    <location>
        <begin position="943"/>
        <end position="954"/>
    </location>
</feature>
<feature type="region of interest" description="Disordered" evidence="1">
    <location>
        <begin position="1647"/>
        <end position="1699"/>
    </location>
</feature>
<feature type="compositionally biased region" description="Polar residues" evidence="1">
    <location>
        <begin position="1958"/>
        <end position="1972"/>
    </location>
</feature>
<feature type="region of interest" description="Disordered" evidence="1">
    <location>
        <begin position="2967"/>
        <end position="3025"/>
    </location>
</feature>
<feature type="compositionally biased region" description="Gly residues" evidence="1">
    <location>
        <begin position="1654"/>
        <end position="1668"/>
    </location>
</feature>
<proteinExistence type="predicted"/>
<dbReference type="EMBL" id="JWIN03000021">
    <property type="protein sequence ID" value="KAB1260404.1"/>
    <property type="molecule type" value="Genomic_DNA"/>
</dbReference>
<accession>A0A5N4CPU1</accession>
<feature type="region of interest" description="Disordered" evidence="1">
    <location>
        <begin position="250"/>
        <end position="287"/>
    </location>
</feature>
<feature type="compositionally biased region" description="Basic and acidic residues" evidence="1">
    <location>
        <begin position="1285"/>
        <end position="1294"/>
    </location>
</feature>
<feature type="compositionally biased region" description="Low complexity" evidence="1">
    <location>
        <begin position="1381"/>
        <end position="1390"/>
    </location>
</feature>
<dbReference type="Proteomes" id="UP000299084">
    <property type="component" value="Unassembled WGS sequence"/>
</dbReference>
<feature type="compositionally biased region" description="Basic and acidic residues" evidence="1">
    <location>
        <begin position="878"/>
        <end position="907"/>
    </location>
</feature>
<evidence type="ECO:0000256" key="1">
    <source>
        <dbReference type="SAM" id="MobiDB-lite"/>
    </source>
</evidence>
<feature type="region of interest" description="Disordered" evidence="1">
    <location>
        <begin position="2874"/>
        <end position="2921"/>
    </location>
</feature>
<feature type="region of interest" description="Disordered" evidence="1">
    <location>
        <begin position="1271"/>
        <end position="1406"/>
    </location>
</feature>
<feature type="compositionally biased region" description="Low complexity" evidence="1">
    <location>
        <begin position="2978"/>
        <end position="2991"/>
    </location>
</feature>
<feature type="compositionally biased region" description="Basic and acidic residues" evidence="1">
    <location>
        <begin position="2489"/>
        <end position="2501"/>
    </location>
</feature>
<keyword evidence="3" id="KW-1185">Reference proteome</keyword>
<feature type="compositionally biased region" description="Polar residues" evidence="1">
    <location>
        <begin position="917"/>
        <end position="926"/>
    </location>
</feature>
<feature type="region of interest" description="Disordered" evidence="1">
    <location>
        <begin position="1146"/>
        <end position="1198"/>
    </location>
</feature>
<feature type="compositionally biased region" description="Gly residues" evidence="1">
    <location>
        <begin position="1314"/>
        <end position="1331"/>
    </location>
</feature>
<name>A0A5N4CPU1_CAMDR</name>
<organism evidence="2 3">
    <name type="scientific">Camelus dromedarius</name>
    <name type="common">Dromedary</name>
    <name type="synonym">Arabian camel</name>
    <dbReference type="NCBI Taxonomy" id="9838"/>
    <lineage>
        <taxon>Eukaryota</taxon>
        <taxon>Metazoa</taxon>
        <taxon>Chordata</taxon>
        <taxon>Craniata</taxon>
        <taxon>Vertebrata</taxon>
        <taxon>Euteleostomi</taxon>
        <taxon>Mammalia</taxon>
        <taxon>Eutheria</taxon>
        <taxon>Laurasiatheria</taxon>
        <taxon>Artiodactyla</taxon>
        <taxon>Tylopoda</taxon>
        <taxon>Camelidae</taxon>
        <taxon>Camelus</taxon>
    </lineage>
</organism>
<feature type="compositionally biased region" description="Basic and acidic residues" evidence="1">
    <location>
        <begin position="2626"/>
        <end position="2635"/>
    </location>
</feature>
<feature type="region of interest" description="Disordered" evidence="1">
    <location>
        <begin position="555"/>
        <end position="593"/>
    </location>
</feature>
<evidence type="ECO:0000313" key="3">
    <source>
        <dbReference type="Proteomes" id="UP000299084"/>
    </source>
</evidence>
<feature type="region of interest" description="Disordered" evidence="1">
    <location>
        <begin position="2693"/>
        <end position="2784"/>
    </location>
</feature>
<feature type="region of interest" description="Disordered" evidence="1">
    <location>
        <begin position="2457"/>
        <end position="2514"/>
    </location>
</feature>
<feature type="region of interest" description="Disordered" evidence="1">
    <location>
        <begin position="1958"/>
        <end position="2031"/>
    </location>
</feature>
<feature type="compositionally biased region" description="Low complexity" evidence="1">
    <location>
        <begin position="516"/>
        <end position="525"/>
    </location>
</feature>
<feature type="region of interest" description="Disordered" evidence="1">
    <location>
        <begin position="1426"/>
        <end position="1476"/>
    </location>
</feature>
<feature type="region of interest" description="Disordered" evidence="1">
    <location>
        <begin position="730"/>
        <end position="750"/>
    </location>
</feature>
<feature type="compositionally biased region" description="Pro residues" evidence="1">
    <location>
        <begin position="2006"/>
        <end position="2016"/>
    </location>
</feature>
<feature type="compositionally biased region" description="Low complexity" evidence="1">
    <location>
        <begin position="2257"/>
        <end position="2268"/>
    </location>
</feature>
<feature type="compositionally biased region" description="Basic and acidic residues" evidence="1">
    <location>
        <begin position="2471"/>
        <end position="2481"/>
    </location>
</feature>
<feature type="region of interest" description="Disordered" evidence="1">
    <location>
        <begin position="516"/>
        <end position="537"/>
    </location>
</feature>
<sequence>MEEGSVPGGKAPQGLARLHPPPPPAPGAPVVQVHFASEGQLGSCGQVLPEAQVLPSSHMWPIPLGPHFTGGRGDTTNTNRLQVSGLVWSLGEKVGRGRRLPLPSAPLFPRHSAGTSALTEVLIRPPSLGSQSGTNIPQCGEAVKGVLCGARQRGFLSLKWVPGSEGTVGWAGVPGWRPLGSAPGRPGESGPHAPSGGHSAVRRSFQDGTVRFGGPLTPLPDSWVPWELGFGNQEPRFLHPQGSPSCWGWGPLLPHGHWPSSPDTSGGESGQAQRPAAGEQGSWRLPPCLLAPAEGSVAPGKARRGQWLDPPTCWPLQSREHSFCQVAPSLPTPQATVRTCEVQGAGLAIAVGMQGQRTEDTFTYYRPAPGPHTPRPQGRALARIRHPAPSVSAGVGRGPLSWEVGRGGTGPVAQERPPRGTHTGHPPPGRPGRCLCLWAPAVTGPSLAPAGEQGGQEGRGGTPHGAAWALAALGLLGALSECPAHRPFCRAFMSLSHTHPGAGPFWKKLVGWAPGKPGSGCPSRPRGGEGRPGAVPGSCSLASFAQHPIRASQGWEGGHEGLGLQKGCGVPVSRRQRSPTHPPSTPPSSRAASDDIAASDIGLCSPWGRTGSAHSPGLHVGAEETDTRWAGLRALEPSWAASPLHTEGQAREARERPVPRLSLPTAPRIVASLPLWRDSHLSATLLGGWEHAGTCPRVGVPGPPPPVARKSWADAQAVPTAPWPRTFRVCRPEPPPPSSALPTPTELEPRTFQNPVHSCSSFLPVGTLAPPCSDVAQARGALAWAVSKFPPMWTHCGCRGTEKTLGRQRTVVSCSLPDSRPATAPPCAGRGDPTLRAHKGPQAFFHTWVQTGQYRSKCTHPGHCRKCGQTVLVALPPRDGEATRDRRLHTNPEARQRSWSQMKRDSNTSRVKRGADQQPTGPTATTLPREAHKDAGPGPSDQTLHRVHGDEYRRAGPTAPPHEADKVAGPGPSDQTPRSLVRRQRRPRTAGEAPKHQKQRDETTQRLEPGSSHQSLEQPGGGQAGGQEGDEGTEVDREVGDREDQAGGTGILSRKRLYGGDDSESTGNHGDGAARGDGRPWRSGASPTSKPAGKKWVGIQFLSCWWRARGAPACSGQPLGLSWGWKSEMLAPADSAKLRPVKLLAPDTDKGLGARGESTDPTHEAPPTPPQQGRVCPGTGAHLHLGNPTGGGGGGGGRQWWQADLCGSASLPCGPPRLETAAPSPSGFYFTGNQSIVVRGGMRNKVVGEGLGAAGLQGTAQHAQTISVTKPFGIPSETNVPGAEPLKRQDPHGEGEEDFGSRPGPVRARRMWFQGGGGRGARPGREVGGAGREPARLRMRAAAEGQCRRRKIRKTTPGPRHAQETPPNRQRNASAAGALLAGTPGVSSPGPGTPGAGAERVHSRRGVRGYDTTRCCPLWEGLGRKGCTSSGPKHEAAGAAAGRGHRGQSVDTRGCGLTAGHEPPTPGSRGPSAGAGIRCRGWSSEAVWTRSSTCPPLLYSGPPGPAAGLMVPREPPGRTPCWGCQLRGGKGLHPRTGLDHRAGQGARSQAVLAPDISVAVSSLPSTPAHTDAELCRDPDTGRAYSPHCGASLCSKEVVSEEGAAPPGPGSSLGTLKLNPILADHFQPSGTFQNPQDHQPCRLSQTLAMSSGRQAGSGGSDRAAGGGEQAGPAVPLRRARSKDQLASQPSPRTVEASARGTGQGVHLLCRWVTSTCPGRADVLRGDHRPREHWVGSPWGLAPSQVPKTGLPGHLCSWPGKAGDLGLVGIWEGRGMSSREEGQGSRGRGAAAGPFVVGRWLPRAPGLPEAALGTWAPGPCPSPPSPGLEGSGTLPSGRLSCCRTPHCLRLLWRGRPCLDTHACPPSPPRKTPSLHAAHAGAVASVCRVCGPHGPRVGAQDGRLLLCGALLSSWETSFPGRNLRKWERLGRENSDCTLVRRGSWTRSLLLTFPSWFRGISSTSRSSEGTADQQGLSAGAAGAGHLPSGMGAQPPTRGRHGAPQAWPPLSCQPPETPPQHPLSWNEPAPPCCPGQGGTLQTPGYHPSHTRAWCPSSGRGLSGSKCRSATCTPPRSTGRWRFLLPRPLWKPLLGLDMGQPLLRRAAFSLLDSGTRPQALLTAGHRDGRPGTAGMGLPPCSGRVVPGAVHLPTVRENLTASVVIARSRPKVMARPCGGSWGRGCRLTEGTRGARRDFAGMSPQDWPSGPSSPTPNPLLERSHHGPCAPVSAWGGGRGGLPAATGTQAPEEHGGSSGASPTPPTGSAAGGPPASAQHGGRGPRDGVSDTFLVINPSNQGAQVVGGGPGLGPRRHTERSADPESAPRLLTLRKNPELQGRGAACRARVSSCLRELSSWPPSRLPAQLRDKVRSRPGAQQSWATHRSQGSPPWEGRRPDGIWTPGSRVPQAACGPHGGVSHDSLVDGPHPSPREAGVATQPKATLTPPKCPAAWAGGAAGFPSTLAGSAAHGGGHSPLTRRADRPNKGFTERPSPVSHTRDTAALGKRDPTPPSTCWAASGAQGRGTATWRLRTGCRPGTFSPEPHDPAPSAGPAWSFGPTATVQSPRWVDHGAEEGVGGLMGLLAHRTEPGWNLPASVQPQLSVILRIQGNRMAQLSALVSRGSCHSQIMLRSRRGERGREGDLLGLNPALPSDPPPGPLALDKDRAPGSPGTGHQHRGLWQGQGSSQGSVRVRMGVWCRTAKEGSGRGPGWAAPEGRGSGPEMGEHGGSPPRSAGALGHLQECGSSLKRKHSLTEGPRPRRTGRRTQSPAAPFPSKSLWPAGDGPEGPVSVAAVTTQLPGPFMSVAPCVRTTSPAPQAPTPETPPARLPGPYLAHSLSSLWDRDDPLAPRHIWNSDYSHVWRNKGLLRSSRGDQCRCSKAGNVGEMPGTRGPWESPPRVQDGPLHQSRPGHPVNLDSSMPHTRDTGMAQQEPLHLQGADLVAAGLDDVHGRAATDPPCHLGRGSVRGRLAPAMALSRPGRRGRQRCSATRQQATAAARTSREANPGALRLGPHVGGSIPGEQPDSGAGDTRELGPLAVPPWPGHGRALVGCGVAVAPLLTGLHVTRSEGILVSRLRAMPRDLPSLAEPPCARTRECVCEGCVALHRLLLTHPSLHVAQEVPPITLHSCDPPRTGPQPIKQDGWLRLLMVQREAGPSSGLQVWRAILPGRKRRKGRSGKLLWSRDRLTGQEAGRWERTWRAGSGGTRGLDVVCPQFHEAHGGPPPIPAVLPWLRPHWTAVWPPDNYPTIDHGPLKCSRSGVLAAHRPGEAALALRPLQGPPDLAPTGSCLLGTLVPTSHSVNVASLHHGLSPSDGLRALLTHRPACCASYLTVLANLVKSRLCPCVCLFLDQEVTHLPYFHGKLTSSCDRLWPWPAFLLGAPLRAHQPAPRDPAPRSLASGTPSTCAPGPRCLPLLCC</sequence>
<feature type="region of interest" description="Disordered" evidence="1">
    <location>
        <begin position="2533"/>
        <end position="2552"/>
    </location>
</feature>
<feature type="compositionally biased region" description="Pro residues" evidence="1">
    <location>
        <begin position="2809"/>
        <end position="2821"/>
    </location>
</feature>
<feature type="compositionally biased region" description="Polar residues" evidence="1">
    <location>
        <begin position="2368"/>
        <end position="2381"/>
    </location>
</feature>
<feature type="region of interest" description="Disordered" evidence="1">
    <location>
        <begin position="2803"/>
        <end position="2824"/>
    </location>
</feature>
<reference evidence="2 3" key="1">
    <citation type="journal article" date="2019" name="Mol. Ecol. Resour.">
        <title>Improving Illumina assemblies with Hi-C and long reads: an example with the North African dromedary.</title>
        <authorList>
            <person name="Elbers J.P."/>
            <person name="Rogers M.F."/>
            <person name="Perelman P.L."/>
            <person name="Proskuryakova A.A."/>
            <person name="Serdyukova N.A."/>
            <person name="Johnson W.E."/>
            <person name="Horin P."/>
            <person name="Corander J."/>
            <person name="Murphy D."/>
            <person name="Burger P.A."/>
        </authorList>
    </citation>
    <scope>NUCLEOTIDE SEQUENCE [LARGE SCALE GENOMIC DNA]</scope>
    <source>
        <strain evidence="2">Drom800</strain>
        <tissue evidence="2">Blood</tissue>
    </source>
</reference>
<feature type="region of interest" description="Disordered" evidence="1">
    <location>
        <begin position="177"/>
        <end position="201"/>
    </location>
</feature>
<evidence type="ECO:0000313" key="2">
    <source>
        <dbReference type="EMBL" id="KAB1260404.1"/>
    </source>
</evidence>